<dbReference type="PANTHER" id="PTHR43214">
    <property type="entry name" value="TWO-COMPONENT RESPONSE REGULATOR"/>
    <property type="match status" value="1"/>
</dbReference>
<dbReference type="Gene3D" id="3.40.50.2300">
    <property type="match status" value="1"/>
</dbReference>
<dbReference type="PROSITE" id="PS50043">
    <property type="entry name" value="HTH_LUXR_2"/>
    <property type="match status" value="1"/>
</dbReference>
<dbReference type="GO" id="GO:0000160">
    <property type="term" value="P:phosphorelay signal transduction system"/>
    <property type="evidence" value="ECO:0007669"/>
    <property type="project" value="InterPro"/>
</dbReference>
<keyword evidence="2" id="KW-0238">DNA-binding</keyword>
<name>A0A0C1YCT4_9CYAN</name>
<dbReference type="CDD" id="cd06170">
    <property type="entry name" value="LuxR_C_like"/>
    <property type="match status" value="1"/>
</dbReference>
<comment type="caution">
    <text evidence="3">The sequence shown here is derived from an EMBL/GenBank/DDBJ whole genome shotgun (WGS) entry which is preliminary data.</text>
</comment>
<gene>
    <name evidence="3" type="ORF">QQ91_021480</name>
</gene>
<dbReference type="EMBL" id="JTHE02000003">
    <property type="protein sequence ID" value="NEV69672.1"/>
    <property type="molecule type" value="Genomic_DNA"/>
</dbReference>
<dbReference type="InterPro" id="IPR016032">
    <property type="entry name" value="Sig_transdc_resp-reg_C-effctor"/>
</dbReference>
<dbReference type="GO" id="GO:0003677">
    <property type="term" value="F:DNA binding"/>
    <property type="evidence" value="ECO:0007669"/>
    <property type="project" value="UniProtKB-KW"/>
</dbReference>
<evidence type="ECO:0000256" key="1">
    <source>
        <dbReference type="ARBA" id="ARBA00022553"/>
    </source>
</evidence>
<reference evidence="3" key="2">
    <citation type="journal article" date="2015" name="Genome Announc.">
        <title>Draft Genome Sequence of Filamentous Marine Cyanobacterium Lyngbya confervoides Strain BDU141951.</title>
        <authorList>
            <person name="Chandrababunaidu M.M."/>
            <person name="Sen D."/>
            <person name="Tripathy S."/>
        </authorList>
    </citation>
    <scope>NUCLEOTIDE SEQUENCE</scope>
    <source>
        <strain evidence="3">BDU141951</strain>
    </source>
</reference>
<dbReference type="InterPro" id="IPR000792">
    <property type="entry name" value="Tscrpt_reg_LuxR_C"/>
</dbReference>
<dbReference type="InterPro" id="IPR039420">
    <property type="entry name" value="WalR-like"/>
</dbReference>
<dbReference type="AlphaFoldDB" id="A0A0C1YCT4"/>
<evidence type="ECO:0000256" key="2">
    <source>
        <dbReference type="ARBA" id="ARBA00023125"/>
    </source>
</evidence>
<dbReference type="PANTHER" id="PTHR43214:SF43">
    <property type="entry name" value="TWO-COMPONENT RESPONSE REGULATOR"/>
    <property type="match status" value="1"/>
</dbReference>
<dbReference type="CDD" id="cd17535">
    <property type="entry name" value="REC_NarL-like"/>
    <property type="match status" value="1"/>
</dbReference>
<sequence length="238" mass="26446">MSPLKIVLIEDHELTRMGLKVAFQQQPNFNLVGESGTGLGGLSLLNQYQPDVAIVDIGLPDIDGIELIRRFRKMNADQETFSTKILMLTMNDSEDAVMEAFTAGADSYCMKQADIQELIVAVNETHAGYPYIDPAIASIVLQHLRRTPVSVPEDQGLTVSINAINTEYQQLLDNFPLTERELEILEMIVEGYRNAEIAERSHITIGTVKTHVRNILNKLGVDDRTKAAVWALRAGLVN</sequence>
<dbReference type="InterPro" id="IPR001789">
    <property type="entry name" value="Sig_transdc_resp-reg_receiver"/>
</dbReference>
<dbReference type="SMART" id="SM00448">
    <property type="entry name" value="REC"/>
    <property type="match status" value="1"/>
</dbReference>
<accession>A0A0C1YCT4</accession>
<organism evidence="3">
    <name type="scientific">Lyngbya confervoides BDU141951</name>
    <dbReference type="NCBI Taxonomy" id="1574623"/>
    <lineage>
        <taxon>Bacteria</taxon>
        <taxon>Bacillati</taxon>
        <taxon>Cyanobacteriota</taxon>
        <taxon>Cyanophyceae</taxon>
        <taxon>Oscillatoriophycideae</taxon>
        <taxon>Oscillatoriales</taxon>
        <taxon>Microcoleaceae</taxon>
        <taxon>Lyngbya</taxon>
    </lineage>
</organism>
<reference evidence="3" key="1">
    <citation type="submission" date="2014-11" db="EMBL/GenBank/DDBJ databases">
        <authorList>
            <person name="Malar M.C."/>
            <person name="Sen D."/>
            <person name="Tripathy S."/>
        </authorList>
    </citation>
    <scope>NUCLEOTIDE SEQUENCE</scope>
    <source>
        <strain evidence="3">BDU141951</strain>
    </source>
</reference>
<protein>
    <submittedName>
        <fullName evidence="3">Response regulator transcription factor</fullName>
    </submittedName>
</protein>
<evidence type="ECO:0000313" key="3">
    <source>
        <dbReference type="EMBL" id="NEV69672.1"/>
    </source>
</evidence>
<dbReference type="PROSITE" id="PS50110">
    <property type="entry name" value="RESPONSE_REGULATORY"/>
    <property type="match status" value="1"/>
</dbReference>
<dbReference type="Pfam" id="PF00196">
    <property type="entry name" value="GerE"/>
    <property type="match status" value="1"/>
</dbReference>
<dbReference type="SMART" id="SM00421">
    <property type="entry name" value="HTH_LUXR"/>
    <property type="match status" value="1"/>
</dbReference>
<proteinExistence type="predicted"/>
<dbReference type="InterPro" id="IPR058245">
    <property type="entry name" value="NreC/VraR/RcsB-like_REC"/>
</dbReference>
<reference evidence="3" key="3">
    <citation type="submission" date="2020-02" db="EMBL/GenBank/DDBJ databases">
        <authorList>
            <person name="Sarangi A.N."/>
            <person name="Ghosh S."/>
            <person name="Mukherjee M."/>
            <person name="Tripathy S."/>
        </authorList>
    </citation>
    <scope>NUCLEOTIDE SEQUENCE</scope>
    <source>
        <strain evidence="3">BDU141951</strain>
    </source>
</reference>
<dbReference type="InterPro" id="IPR011006">
    <property type="entry name" value="CheY-like_superfamily"/>
</dbReference>
<dbReference type="SUPFAM" id="SSF46894">
    <property type="entry name" value="C-terminal effector domain of the bipartite response regulators"/>
    <property type="match status" value="1"/>
</dbReference>
<keyword evidence="1" id="KW-0597">Phosphoprotein</keyword>
<dbReference type="Pfam" id="PF00072">
    <property type="entry name" value="Response_reg"/>
    <property type="match status" value="1"/>
</dbReference>
<dbReference type="PRINTS" id="PR00038">
    <property type="entry name" value="HTHLUXR"/>
</dbReference>
<dbReference type="SUPFAM" id="SSF52172">
    <property type="entry name" value="CheY-like"/>
    <property type="match status" value="1"/>
</dbReference>
<dbReference type="GO" id="GO:0006355">
    <property type="term" value="P:regulation of DNA-templated transcription"/>
    <property type="evidence" value="ECO:0007669"/>
    <property type="project" value="InterPro"/>
</dbReference>